<dbReference type="AlphaFoldDB" id="A0A7J9RR55"/>
<proteinExistence type="predicted"/>
<protein>
    <submittedName>
        <fullName evidence="2">Uncharacterized protein</fullName>
    </submittedName>
</protein>
<feature type="transmembrane region" description="Helical" evidence="1">
    <location>
        <begin position="6"/>
        <end position="28"/>
    </location>
</feature>
<evidence type="ECO:0000313" key="2">
    <source>
        <dbReference type="EMBL" id="MBB5253403.1"/>
    </source>
</evidence>
<evidence type="ECO:0000313" key="3">
    <source>
        <dbReference type="Proteomes" id="UP000582213"/>
    </source>
</evidence>
<dbReference type="GeneID" id="60419763"/>
<keyword evidence="1" id="KW-0472">Membrane</keyword>
<accession>A0A7J9RR55</accession>
<reference evidence="2 3" key="1">
    <citation type="submission" date="2020-08" db="EMBL/GenBank/DDBJ databases">
        <title>Genomic Encyclopedia of Type Strains, Phase IV (KMG-IV): sequencing the most valuable type-strain genomes for metagenomic binning, comparative biology and taxonomic classification.</title>
        <authorList>
            <person name="Goeker M."/>
        </authorList>
    </citation>
    <scope>NUCLEOTIDE SEQUENCE [LARGE SCALE GENOMIC DNA]</scope>
    <source>
        <strain evidence="2 3">DSM 12421</strain>
    </source>
</reference>
<dbReference type="EMBL" id="JACHFY010000004">
    <property type="protein sequence ID" value="MBB5253403.1"/>
    <property type="molecule type" value="Genomic_DNA"/>
</dbReference>
<comment type="caution">
    <text evidence="2">The sequence shown here is derived from an EMBL/GenBank/DDBJ whole genome shotgun (WGS) entry which is preliminary data.</text>
</comment>
<evidence type="ECO:0000256" key="1">
    <source>
        <dbReference type="SAM" id="Phobius"/>
    </source>
</evidence>
<keyword evidence="1" id="KW-0812">Transmembrane</keyword>
<dbReference type="RefSeq" id="WP_184650981.1">
    <property type="nucleotide sequence ID" value="NZ_CP045484.1"/>
</dbReference>
<gene>
    <name evidence="2" type="ORF">HNQ62_001164</name>
</gene>
<name>A0A7J9RR55_SULOH</name>
<dbReference type="Proteomes" id="UP000582213">
    <property type="component" value="Unassembled WGS sequence"/>
</dbReference>
<keyword evidence="1" id="KW-1133">Transmembrane helix</keyword>
<organism evidence="2 3">
    <name type="scientific">Sulfurisphaera ohwakuensis</name>
    <dbReference type="NCBI Taxonomy" id="69656"/>
    <lineage>
        <taxon>Archaea</taxon>
        <taxon>Thermoproteota</taxon>
        <taxon>Thermoprotei</taxon>
        <taxon>Sulfolobales</taxon>
        <taxon>Sulfolobaceae</taxon>
        <taxon>Sulfurisphaera</taxon>
    </lineage>
</organism>
<sequence>MKRFYVFAIIGIVIISLLTSMLYINYIYHNNSKTTEKVKNDFDVKGFTSFS</sequence>